<keyword evidence="2" id="KW-1185">Reference proteome</keyword>
<dbReference type="EMBL" id="VSRR010004891">
    <property type="protein sequence ID" value="MPC41016.1"/>
    <property type="molecule type" value="Genomic_DNA"/>
</dbReference>
<dbReference type="AlphaFoldDB" id="A0A5B7F6R0"/>
<organism evidence="1 2">
    <name type="scientific">Portunus trituberculatus</name>
    <name type="common">Swimming crab</name>
    <name type="synonym">Neptunus trituberculatus</name>
    <dbReference type="NCBI Taxonomy" id="210409"/>
    <lineage>
        <taxon>Eukaryota</taxon>
        <taxon>Metazoa</taxon>
        <taxon>Ecdysozoa</taxon>
        <taxon>Arthropoda</taxon>
        <taxon>Crustacea</taxon>
        <taxon>Multicrustacea</taxon>
        <taxon>Malacostraca</taxon>
        <taxon>Eumalacostraca</taxon>
        <taxon>Eucarida</taxon>
        <taxon>Decapoda</taxon>
        <taxon>Pleocyemata</taxon>
        <taxon>Brachyura</taxon>
        <taxon>Eubrachyura</taxon>
        <taxon>Portunoidea</taxon>
        <taxon>Portunidae</taxon>
        <taxon>Portuninae</taxon>
        <taxon>Portunus</taxon>
    </lineage>
</organism>
<sequence>MSLASISLTSVGWLGRRITEPNEPETVSGKAPLLFRLAVESKTTAEVVHGEARCLHRCAIAGCNGDIRGHDVRRGFCLTEHRTAVMPAFAR</sequence>
<evidence type="ECO:0000313" key="1">
    <source>
        <dbReference type="EMBL" id="MPC41016.1"/>
    </source>
</evidence>
<name>A0A5B7F6R0_PORTR</name>
<reference evidence="1 2" key="1">
    <citation type="submission" date="2019-05" db="EMBL/GenBank/DDBJ databases">
        <title>Another draft genome of Portunus trituberculatus and its Hox gene families provides insights of decapod evolution.</title>
        <authorList>
            <person name="Jeong J.-H."/>
            <person name="Song I."/>
            <person name="Kim S."/>
            <person name="Choi T."/>
            <person name="Kim D."/>
            <person name="Ryu S."/>
            <person name="Kim W."/>
        </authorList>
    </citation>
    <scope>NUCLEOTIDE SEQUENCE [LARGE SCALE GENOMIC DNA]</scope>
    <source>
        <tissue evidence="1">Muscle</tissue>
    </source>
</reference>
<comment type="caution">
    <text evidence="1">The sequence shown here is derived from an EMBL/GenBank/DDBJ whole genome shotgun (WGS) entry which is preliminary data.</text>
</comment>
<evidence type="ECO:0000313" key="2">
    <source>
        <dbReference type="Proteomes" id="UP000324222"/>
    </source>
</evidence>
<accession>A0A5B7F6R0</accession>
<dbReference type="Proteomes" id="UP000324222">
    <property type="component" value="Unassembled WGS sequence"/>
</dbReference>
<protein>
    <submittedName>
        <fullName evidence="1">Uncharacterized protein</fullName>
    </submittedName>
</protein>
<gene>
    <name evidence="1" type="ORF">E2C01_034596</name>
</gene>
<proteinExistence type="predicted"/>